<evidence type="ECO:0000313" key="2">
    <source>
        <dbReference type="Proteomes" id="UP001140234"/>
    </source>
</evidence>
<evidence type="ECO:0000313" key="1">
    <source>
        <dbReference type="EMBL" id="KAJ2770621.1"/>
    </source>
</evidence>
<protein>
    <submittedName>
        <fullName evidence="1">Uncharacterized protein</fullName>
    </submittedName>
</protein>
<comment type="caution">
    <text evidence="1">The sequence shown here is derived from an EMBL/GenBank/DDBJ whole genome shotgun (WGS) entry which is preliminary data.</text>
</comment>
<gene>
    <name evidence="1" type="ORF">IWQ57_002578</name>
</gene>
<proteinExistence type="predicted"/>
<dbReference type="EMBL" id="JANBUJ010000693">
    <property type="protein sequence ID" value="KAJ2770621.1"/>
    <property type="molecule type" value="Genomic_DNA"/>
</dbReference>
<keyword evidence="2" id="KW-1185">Reference proteome</keyword>
<dbReference type="Proteomes" id="UP001140234">
    <property type="component" value="Unassembled WGS sequence"/>
</dbReference>
<organism evidence="1 2">
    <name type="scientific">Coemansia nantahalensis</name>
    <dbReference type="NCBI Taxonomy" id="2789366"/>
    <lineage>
        <taxon>Eukaryota</taxon>
        <taxon>Fungi</taxon>
        <taxon>Fungi incertae sedis</taxon>
        <taxon>Zoopagomycota</taxon>
        <taxon>Kickxellomycotina</taxon>
        <taxon>Kickxellomycetes</taxon>
        <taxon>Kickxellales</taxon>
        <taxon>Kickxellaceae</taxon>
        <taxon>Coemansia</taxon>
    </lineage>
</organism>
<sequence length="999" mass="106414">MGRTDWFTYFLHPERLPADFGPQCADGRWESLEAQHAAAIQVLQGLLSANNFRDYVLSAYPAIGDQPRRSTERYTGPTPPSTPRSPAGGAAAAAADDRPMQRIGQCARFGMAPETGLPAEPLAAVLRASGLPGLSARQARLLAVASALTGLVGFEVEDVEGAVHATIRFIYYLHLLESGDAGGSAGERQFQYRRWTVRAAYREEEAGLTLEVEGGPAMEANCQHLAEYAEALDGADERGRQTRFKVAYDVARVLLAQAKYERALAQFLECQRIDRDRCRADKFGLAWSRPRPSVDEYVAACTTIVQTLAPSAERTATPTGQLDAMHISTQPDARIGPLLESRDYAEAARLCFLAALDHPSAGAGGPAGDFAWMQCIHPQLLAHCARQSPATAAGVARALSDAAAQWISSRGGPRMLSATELEEMERRSAAIALFIAGDAPGAQLVVPPAPDSAEPDGGACGTVAENMVLARDSLSLDTSKYAIATLQMAYCYLAGLRLLEKEQYQAARVWFGRSADPDSARPPEEEQPQDPLATALAAQHAEKDKGVRAALESQLCVYRRLADIYCQLEQGASIDDVEEDIGAVVDMQVPVRFEFLERIVAASLRQGNGAVFTRLVGTIAANQKLYQQLPEIQLALLQVASLLVVVRDVLEGAGIEVARELAEGGLADSDMDALSAEDMERLQASVAEVVALFLKIPVGGGGGGGRGIDLRAVMGPAAQPGSKHENEVERFCRMWGDPAYLALLGALLAEAIQAGSGESTTGPAGLCALAARIVCTRPDAGADGHATADGASGQSIAGAPISPATEQGRKNAQHLQDTALIVLASAARALPGEACVWLSLSAVATGERLEGLFMAPFVEFLCLRTDAFSPAALDASVGQPWFQRRLPAMIRSLVALRMSGAAAVLHQCAAEISYGAAIPMVAQAFERREIDQAVAAFFWDPDIIEYAQYLNCLPANHPTRMDFAVPSAELAASRTLILSAFFQWLAAALCQVQVVSSPL</sequence>
<reference evidence="1" key="1">
    <citation type="submission" date="2022-07" db="EMBL/GenBank/DDBJ databases">
        <title>Phylogenomic reconstructions and comparative analyses of Kickxellomycotina fungi.</title>
        <authorList>
            <person name="Reynolds N.K."/>
            <person name="Stajich J.E."/>
            <person name="Barry K."/>
            <person name="Grigoriev I.V."/>
            <person name="Crous P."/>
            <person name="Smith M.E."/>
        </authorList>
    </citation>
    <scope>NUCLEOTIDE SEQUENCE</scope>
    <source>
        <strain evidence="1">CBS 109366</strain>
    </source>
</reference>
<name>A0ACC1K0E1_9FUNG</name>
<accession>A0ACC1K0E1</accession>